<keyword evidence="7 13" id="KW-0378">Hydrolase</keyword>
<dbReference type="HAMAP" id="MF_01006">
    <property type="entry name" value="Undec_diphosphatase"/>
    <property type="match status" value="1"/>
</dbReference>
<accession>A0A3B0YIW4</accession>
<keyword evidence="6 12" id="KW-0812">Transmembrane</keyword>
<dbReference type="EMBL" id="UOFL01000083">
    <property type="protein sequence ID" value="VAW75477.1"/>
    <property type="molecule type" value="Genomic_DNA"/>
</dbReference>
<reference evidence="13" key="1">
    <citation type="submission" date="2018-06" db="EMBL/GenBank/DDBJ databases">
        <authorList>
            <person name="Zhirakovskaya E."/>
        </authorList>
    </citation>
    <scope>NUCLEOTIDE SEQUENCE</scope>
</reference>
<protein>
    <recommendedName>
        <fullName evidence="4">Undecaprenyl-diphosphatase</fullName>
        <ecNumber evidence="3">3.6.1.27</ecNumber>
    </recommendedName>
    <alternativeName>
        <fullName evidence="10">Undecaprenyl pyrophosphate phosphatase</fullName>
    </alternativeName>
</protein>
<evidence type="ECO:0000256" key="5">
    <source>
        <dbReference type="ARBA" id="ARBA00022475"/>
    </source>
</evidence>
<feature type="transmembrane region" description="Helical" evidence="12">
    <location>
        <begin position="89"/>
        <end position="112"/>
    </location>
</feature>
<feature type="transmembrane region" description="Helical" evidence="12">
    <location>
        <begin position="145"/>
        <end position="165"/>
    </location>
</feature>
<comment type="subcellular location">
    <subcellularLocation>
        <location evidence="1">Cell membrane</location>
        <topology evidence="1">Multi-pass membrane protein</topology>
    </subcellularLocation>
</comment>
<dbReference type="GO" id="GO:0005886">
    <property type="term" value="C:plasma membrane"/>
    <property type="evidence" value="ECO:0007669"/>
    <property type="project" value="UniProtKB-SubCell"/>
</dbReference>
<name>A0A3B0YIW4_9ZZZZ</name>
<evidence type="ECO:0000313" key="13">
    <source>
        <dbReference type="EMBL" id="VAW75477.1"/>
    </source>
</evidence>
<keyword evidence="5" id="KW-1003">Cell membrane</keyword>
<organism evidence="13">
    <name type="scientific">hydrothermal vent metagenome</name>
    <dbReference type="NCBI Taxonomy" id="652676"/>
    <lineage>
        <taxon>unclassified sequences</taxon>
        <taxon>metagenomes</taxon>
        <taxon>ecological metagenomes</taxon>
    </lineage>
</organism>
<comment type="catalytic activity">
    <reaction evidence="11">
        <text>di-trans,octa-cis-undecaprenyl diphosphate + H2O = di-trans,octa-cis-undecaprenyl phosphate + phosphate + H(+)</text>
        <dbReference type="Rhea" id="RHEA:28094"/>
        <dbReference type="ChEBI" id="CHEBI:15377"/>
        <dbReference type="ChEBI" id="CHEBI:15378"/>
        <dbReference type="ChEBI" id="CHEBI:43474"/>
        <dbReference type="ChEBI" id="CHEBI:58405"/>
        <dbReference type="ChEBI" id="CHEBI:60392"/>
        <dbReference type="EC" id="3.6.1.27"/>
    </reaction>
</comment>
<sequence>MFNDPEILKAIYLALVQGFTEFLPISSSGHLVLVPKLLGNEVQSISFDIAVHFGSLIAVVWYFRRQLATMSVDWMQSISCRQAVGESGLAWSVIWGTVPAGIFGLLMFLVYAEKFQLAQIWMMVVLVITVICLLYFLIKRKMEVVRYLLLAIVVMAALSLVAFIFKANLRGPETIAVTTLLFGLVLLVADRVGRQQREINTIGWKDVLLIGLAQAVAIIPGTSRSGITITMALFLGLKRGAAARFSFLLSIPTILLAAAVLLIKFIKSDEQINWLSIGVGTVVSALTAYLCIYLFLKLIERMGMMPFVVYRVLLAIVLAYLIYTGFFSVSSS</sequence>
<dbReference type="Pfam" id="PF02673">
    <property type="entry name" value="BacA"/>
    <property type="match status" value="2"/>
</dbReference>
<keyword evidence="9 12" id="KW-0472">Membrane</keyword>
<feature type="transmembrane region" description="Helical" evidence="12">
    <location>
        <begin position="171"/>
        <end position="189"/>
    </location>
</feature>
<evidence type="ECO:0000256" key="1">
    <source>
        <dbReference type="ARBA" id="ARBA00004651"/>
    </source>
</evidence>
<evidence type="ECO:0000256" key="7">
    <source>
        <dbReference type="ARBA" id="ARBA00022801"/>
    </source>
</evidence>
<dbReference type="AlphaFoldDB" id="A0A3B0YIW4"/>
<gene>
    <name evidence="13" type="ORF">MNBD_GAMMA12-911</name>
</gene>
<evidence type="ECO:0000256" key="3">
    <source>
        <dbReference type="ARBA" id="ARBA00012374"/>
    </source>
</evidence>
<proteinExistence type="inferred from homology"/>
<dbReference type="EC" id="3.6.1.27" evidence="3"/>
<feature type="transmembrane region" description="Helical" evidence="12">
    <location>
        <begin position="245"/>
        <end position="266"/>
    </location>
</feature>
<comment type="similarity">
    <text evidence="2">Belongs to the UppP family.</text>
</comment>
<evidence type="ECO:0000256" key="10">
    <source>
        <dbReference type="ARBA" id="ARBA00032707"/>
    </source>
</evidence>
<feature type="transmembrane region" description="Helical" evidence="12">
    <location>
        <begin position="12"/>
        <end position="33"/>
    </location>
</feature>
<dbReference type="PANTHER" id="PTHR30622:SF4">
    <property type="entry name" value="UNDECAPRENYL-DIPHOSPHATASE"/>
    <property type="match status" value="1"/>
</dbReference>
<evidence type="ECO:0000256" key="8">
    <source>
        <dbReference type="ARBA" id="ARBA00022989"/>
    </source>
</evidence>
<feature type="transmembrane region" description="Helical" evidence="12">
    <location>
        <begin position="308"/>
        <end position="329"/>
    </location>
</feature>
<feature type="transmembrane region" description="Helical" evidence="12">
    <location>
        <begin position="118"/>
        <end position="138"/>
    </location>
</feature>
<feature type="transmembrane region" description="Helical" evidence="12">
    <location>
        <begin position="272"/>
        <end position="296"/>
    </location>
</feature>
<evidence type="ECO:0000256" key="2">
    <source>
        <dbReference type="ARBA" id="ARBA00010621"/>
    </source>
</evidence>
<evidence type="ECO:0000256" key="9">
    <source>
        <dbReference type="ARBA" id="ARBA00023136"/>
    </source>
</evidence>
<evidence type="ECO:0000256" key="12">
    <source>
        <dbReference type="SAM" id="Phobius"/>
    </source>
</evidence>
<dbReference type="PANTHER" id="PTHR30622">
    <property type="entry name" value="UNDECAPRENYL-DIPHOSPHATASE"/>
    <property type="match status" value="1"/>
</dbReference>
<dbReference type="GO" id="GO:0050380">
    <property type="term" value="F:undecaprenyl-diphosphatase activity"/>
    <property type="evidence" value="ECO:0007669"/>
    <property type="project" value="UniProtKB-EC"/>
</dbReference>
<feature type="transmembrane region" description="Helical" evidence="12">
    <location>
        <begin position="45"/>
        <end position="63"/>
    </location>
</feature>
<evidence type="ECO:0000256" key="4">
    <source>
        <dbReference type="ARBA" id="ARBA00021581"/>
    </source>
</evidence>
<evidence type="ECO:0000256" key="11">
    <source>
        <dbReference type="ARBA" id="ARBA00047594"/>
    </source>
</evidence>
<evidence type="ECO:0000256" key="6">
    <source>
        <dbReference type="ARBA" id="ARBA00022692"/>
    </source>
</evidence>
<dbReference type="InterPro" id="IPR003824">
    <property type="entry name" value="UppP"/>
</dbReference>
<keyword evidence="8 12" id="KW-1133">Transmembrane helix</keyword>